<dbReference type="InterPro" id="IPR003582">
    <property type="entry name" value="ShKT_dom"/>
</dbReference>
<evidence type="ECO:0000256" key="1">
    <source>
        <dbReference type="SAM" id="MobiDB-lite"/>
    </source>
</evidence>
<dbReference type="AlphaFoldDB" id="A0A8W8NX91"/>
<keyword evidence="5" id="KW-1185">Reference proteome</keyword>
<sequence length="467" mass="51180">MISQNYRLELTFFLTSVAIYAVNAGQTCLSCKGIPEPTECSFVTECGSHEQCYVQKYVNAAGHLMYDLGCADHYVCGEFPRNRQLQRVLGKQNAIVCEACCNSTKICNNRNLCGSQVLPDSSGTICYACDYQTHPESCDQITLCSIDRACCIGMSRDETTMLYHYVTGCALKETKCRTLEQYPDNPYCSRCCEGDLCNDRCHSSLTNDKLCLDRNPFCPLLQDKCHTVSEVRLACPGTCSLCQEHNLSTPHTYNVTTGYQNHTLTTKSTSLSYAVSLTTSPFLTTTKTSTTRSTTTSFPSSTPSSTSSSSSSSSSTATTSTTSTTTSSSPISFASNSPTIQSSVTAGQHNTDSARNSTVSSLQTDRTVHTNNLTTFSTTASFPTTSDACIDAKNIDCKHYDLFKICNQTSIYYGFAQTHCPLTCGICHPVGCKDTIPNCDEYEDGFCTNHEYTNFVFLACKRYCNRC</sequence>
<evidence type="ECO:0000313" key="5">
    <source>
        <dbReference type="Proteomes" id="UP000005408"/>
    </source>
</evidence>
<proteinExistence type="predicted"/>
<dbReference type="Gene3D" id="1.10.10.1940">
    <property type="match status" value="1"/>
</dbReference>
<dbReference type="Pfam" id="PF01549">
    <property type="entry name" value="ShK"/>
    <property type="match status" value="3"/>
</dbReference>
<name>A0A8W8NX91_MAGGI</name>
<dbReference type="Proteomes" id="UP000005408">
    <property type="component" value="Unassembled WGS sequence"/>
</dbReference>
<feature type="domain" description="ShKT" evidence="3">
    <location>
        <begin position="388"/>
        <end position="428"/>
    </location>
</feature>
<organism evidence="4 5">
    <name type="scientific">Magallana gigas</name>
    <name type="common">Pacific oyster</name>
    <name type="synonym">Crassostrea gigas</name>
    <dbReference type="NCBI Taxonomy" id="29159"/>
    <lineage>
        <taxon>Eukaryota</taxon>
        <taxon>Metazoa</taxon>
        <taxon>Spiralia</taxon>
        <taxon>Lophotrochozoa</taxon>
        <taxon>Mollusca</taxon>
        <taxon>Bivalvia</taxon>
        <taxon>Autobranchia</taxon>
        <taxon>Pteriomorphia</taxon>
        <taxon>Ostreida</taxon>
        <taxon>Ostreoidea</taxon>
        <taxon>Ostreidae</taxon>
        <taxon>Magallana</taxon>
    </lineage>
</organism>
<feature type="region of interest" description="Disordered" evidence="1">
    <location>
        <begin position="286"/>
        <end position="364"/>
    </location>
</feature>
<protein>
    <recommendedName>
        <fullName evidence="3">ShKT domain-containing protein</fullName>
    </recommendedName>
</protein>
<evidence type="ECO:0000259" key="3">
    <source>
        <dbReference type="SMART" id="SM00254"/>
    </source>
</evidence>
<accession>A0A8W8NX91</accession>
<feature type="compositionally biased region" description="Low complexity" evidence="1">
    <location>
        <begin position="286"/>
        <end position="339"/>
    </location>
</feature>
<evidence type="ECO:0000313" key="4">
    <source>
        <dbReference type="EnsemblMetazoa" id="G7893.1:cds"/>
    </source>
</evidence>
<feature type="compositionally biased region" description="Polar residues" evidence="1">
    <location>
        <begin position="340"/>
        <end position="364"/>
    </location>
</feature>
<feature type="domain" description="ShKT" evidence="3">
    <location>
        <begin position="431"/>
        <end position="467"/>
    </location>
</feature>
<feature type="domain" description="ShKT" evidence="3">
    <location>
        <begin position="210"/>
        <end position="243"/>
    </location>
</feature>
<dbReference type="OMA" id="ENAGNIC"/>
<dbReference type="EnsemblMetazoa" id="G7893.1">
    <property type="protein sequence ID" value="G7893.1:cds"/>
    <property type="gene ID" value="G7893"/>
</dbReference>
<evidence type="ECO:0000256" key="2">
    <source>
        <dbReference type="SAM" id="SignalP"/>
    </source>
</evidence>
<reference evidence="4" key="1">
    <citation type="submission" date="2022-08" db="UniProtKB">
        <authorList>
            <consortium name="EnsemblMetazoa"/>
        </authorList>
    </citation>
    <scope>IDENTIFICATION</scope>
    <source>
        <strain evidence="4">05x7-T-G4-1.051#20</strain>
    </source>
</reference>
<keyword evidence="2" id="KW-0732">Signal</keyword>
<dbReference type="OrthoDB" id="6112397at2759"/>
<dbReference type="SMART" id="SM00254">
    <property type="entry name" value="ShKT"/>
    <property type="match status" value="3"/>
</dbReference>
<feature type="signal peptide" evidence="2">
    <location>
        <begin position="1"/>
        <end position="24"/>
    </location>
</feature>
<feature type="chain" id="PRO_5036461685" description="ShKT domain-containing protein" evidence="2">
    <location>
        <begin position="25"/>
        <end position="467"/>
    </location>
</feature>